<accession>A0A382JDW5</accession>
<proteinExistence type="predicted"/>
<reference evidence="2" key="1">
    <citation type="submission" date="2018-05" db="EMBL/GenBank/DDBJ databases">
        <authorList>
            <person name="Lanie J.A."/>
            <person name="Ng W.-L."/>
            <person name="Kazmierczak K.M."/>
            <person name="Andrzejewski T.M."/>
            <person name="Davidsen T.M."/>
            <person name="Wayne K.J."/>
            <person name="Tettelin H."/>
            <person name="Glass J.I."/>
            <person name="Rusch D."/>
            <person name="Podicherti R."/>
            <person name="Tsui H.-C.T."/>
            <person name="Winkler M.E."/>
        </authorList>
    </citation>
    <scope>NUCLEOTIDE SEQUENCE</scope>
</reference>
<feature type="coiled-coil region" evidence="1">
    <location>
        <begin position="33"/>
        <end position="67"/>
    </location>
</feature>
<name>A0A382JDW5_9ZZZZ</name>
<organism evidence="2">
    <name type="scientific">marine metagenome</name>
    <dbReference type="NCBI Taxonomy" id="408172"/>
    <lineage>
        <taxon>unclassified sequences</taxon>
        <taxon>metagenomes</taxon>
        <taxon>ecological metagenomes</taxon>
    </lineage>
</organism>
<keyword evidence="1" id="KW-0175">Coiled coil</keyword>
<dbReference type="EMBL" id="UINC01073815">
    <property type="protein sequence ID" value="SVC10484.1"/>
    <property type="molecule type" value="Genomic_DNA"/>
</dbReference>
<sequence length="230" mass="26915">QVRRYDRRNVSSSLKAEAWRRFLNAFSEDNPYSSEDENLRDEAQNQIANWKAQQEHQEVEKKKLKQINLSDMINSFNLDIPVLQPDERLLQLIGENREKAEIAANSLIEDLGRKVTFAFAQANSYFLYWKGQISRFSDTREMRQMMRKLDKEKGELQALMRKWGGEAPKDAEIVPETLDGEPVYGLEMLDENGEPLQIYVNPDGVRMRLSNGQFLEKTYQPDEALKRIRQ</sequence>
<feature type="non-terminal residue" evidence="2">
    <location>
        <position position="1"/>
    </location>
</feature>
<protein>
    <submittedName>
        <fullName evidence="2">Uncharacterized protein</fullName>
    </submittedName>
</protein>
<gene>
    <name evidence="2" type="ORF">METZ01_LOCUS263338</name>
</gene>
<evidence type="ECO:0000313" key="2">
    <source>
        <dbReference type="EMBL" id="SVC10484.1"/>
    </source>
</evidence>
<evidence type="ECO:0000256" key="1">
    <source>
        <dbReference type="SAM" id="Coils"/>
    </source>
</evidence>
<dbReference type="AlphaFoldDB" id="A0A382JDW5"/>